<feature type="disulfide bond" evidence="23">
    <location>
        <begin position="161"/>
        <end position="171"/>
    </location>
</feature>
<dbReference type="PANTHER" id="PTHR19325">
    <property type="entry name" value="COMPLEMENT COMPONENT-RELATED SUSHI DOMAIN-CONTAINING"/>
    <property type="match status" value="1"/>
</dbReference>
<dbReference type="Gene3D" id="2.10.70.10">
    <property type="entry name" value="Complement Module, domain 1"/>
    <property type="match status" value="2"/>
</dbReference>
<evidence type="ECO:0000256" key="16">
    <source>
        <dbReference type="ARBA" id="ARBA00023180"/>
    </source>
</evidence>
<feature type="disulfide bond" evidence="24">
    <location>
        <begin position="229"/>
        <end position="256"/>
    </location>
</feature>
<dbReference type="InterPro" id="IPR050350">
    <property type="entry name" value="Compl-Cell_Adhes-Reg"/>
</dbReference>
<dbReference type="Gene3D" id="3.10.100.10">
    <property type="entry name" value="Mannose-Binding Protein A, subunit A"/>
    <property type="match status" value="1"/>
</dbReference>
<keyword evidence="29" id="KW-1185">Reference proteome</keyword>
<evidence type="ECO:0000313" key="29">
    <source>
        <dbReference type="Proteomes" id="UP000257200"/>
    </source>
</evidence>
<keyword evidence="11" id="KW-0106">Calcium</keyword>
<comment type="caution">
    <text evidence="23">Lacks conserved residue(s) required for the propagation of feature annotation.</text>
</comment>
<dbReference type="InterPro" id="IPR002396">
    <property type="entry name" value="Selectin_superfamily"/>
</dbReference>
<evidence type="ECO:0000256" key="20">
    <source>
        <dbReference type="ARBA" id="ARBA00042113"/>
    </source>
</evidence>
<dbReference type="SUPFAM" id="SSF57196">
    <property type="entry name" value="EGF/Laminin"/>
    <property type="match status" value="1"/>
</dbReference>
<evidence type="ECO:0000256" key="21">
    <source>
        <dbReference type="ARBA" id="ARBA00043124"/>
    </source>
</evidence>
<dbReference type="Pfam" id="PF00084">
    <property type="entry name" value="Sushi"/>
    <property type="match status" value="2"/>
</dbReference>
<dbReference type="Gene3D" id="2.10.25.10">
    <property type="entry name" value="Laminin"/>
    <property type="match status" value="1"/>
</dbReference>
<evidence type="ECO:0000256" key="10">
    <source>
        <dbReference type="ARBA" id="ARBA00022737"/>
    </source>
</evidence>
<protein>
    <recommendedName>
        <fullName evidence="18">E-selectin</fullName>
    </recommendedName>
    <alternativeName>
        <fullName evidence="19">CD62 antigen-like family member E</fullName>
    </alternativeName>
    <alternativeName>
        <fullName evidence="20">Endothelial leukocyte adhesion molecule 1</fullName>
    </alternativeName>
    <alternativeName>
        <fullName evidence="21">Leukocyte-endothelial cell adhesion molecule 2</fullName>
    </alternativeName>
</protein>
<dbReference type="SUPFAM" id="SSF57535">
    <property type="entry name" value="Complement control module/SCR domain"/>
    <property type="match status" value="2"/>
</dbReference>
<evidence type="ECO:0000313" key="28">
    <source>
        <dbReference type="Ensembl" id="ENSAPOP00000000402.1"/>
    </source>
</evidence>
<reference evidence="28" key="1">
    <citation type="submission" date="2025-08" db="UniProtKB">
        <authorList>
            <consortium name="Ensembl"/>
        </authorList>
    </citation>
    <scope>IDENTIFICATION</scope>
</reference>
<keyword evidence="4 23" id="KW-0245">EGF-like domain</keyword>
<dbReference type="InterPro" id="IPR018378">
    <property type="entry name" value="C-type_lectin_CS"/>
</dbReference>
<evidence type="ECO:0000256" key="17">
    <source>
        <dbReference type="ARBA" id="ARBA00038738"/>
    </source>
</evidence>
<dbReference type="InterPro" id="IPR016187">
    <property type="entry name" value="CTDL_fold"/>
</dbReference>
<evidence type="ECO:0000259" key="26">
    <source>
        <dbReference type="PROSITE" id="PS50041"/>
    </source>
</evidence>
<keyword evidence="3" id="KW-1003">Cell membrane</keyword>
<dbReference type="PRINTS" id="PR00343">
    <property type="entry name" value="SELECTIN"/>
</dbReference>
<feature type="disulfide bond" evidence="23">
    <location>
        <begin position="182"/>
        <end position="191"/>
    </location>
</feature>
<keyword evidence="13" id="KW-1133">Transmembrane helix</keyword>
<evidence type="ECO:0000256" key="23">
    <source>
        <dbReference type="PROSITE-ProRule" id="PRU00076"/>
    </source>
</evidence>
<comment type="function">
    <text evidence="22">Cell-surface glycoprotein having a role in immunoadhesion. Mediates in the adhesion of blood neutrophils in cytokine-activated endothelium through interaction with SELPLG/PSGL1. May have a role in capillary morphogenesis.</text>
</comment>
<dbReference type="SUPFAM" id="SSF56436">
    <property type="entry name" value="C-type lectin-like"/>
    <property type="match status" value="1"/>
</dbReference>
<keyword evidence="10" id="KW-0677">Repeat</keyword>
<dbReference type="PROSITE" id="PS01186">
    <property type="entry name" value="EGF_2"/>
    <property type="match status" value="1"/>
</dbReference>
<keyword evidence="16" id="KW-0325">Glycoprotein</keyword>
<evidence type="ECO:0000256" key="19">
    <source>
        <dbReference type="ARBA" id="ARBA00041401"/>
    </source>
</evidence>
<dbReference type="GO" id="GO:0030246">
    <property type="term" value="F:carbohydrate binding"/>
    <property type="evidence" value="ECO:0007669"/>
    <property type="project" value="UniProtKB-KW"/>
</dbReference>
<dbReference type="CDD" id="cd00054">
    <property type="entry name" value="EGF_CA"/>
    <property type="match status" value="1"/>
</dbReference>
<reference evidence="28" key="2">
    <citation type="submission" date="2025-09" db="UniProtKB">
        <authorList>
            <consortium name="Ensembl"/>
        </authorList>
    </citation>
    <scope>IDENTIFICATION</scope>
</reference>
<dbReference type="FunFam" id="2.10.70.10:FF:000001">
    <property type="entry name" value="Selectin P"/>
    <property type="match status" value="1"/>
</dbReference>
<dbReference type="PROSITE" id="PS50923">
    <property type="entry name" value="SUSHI"/>
    <property type="match status" value="2"/>
</dbReference>
<evidence type="ECO:0000256" key="1">
    <source>
        <dbReference type="ARBA" id="ARBA00004251"/>
    </source>
</evidence>
<evidence type="ECO:0000259" key="27">
    <source>
        <dbReference type="PROSITE" id="PS50923"/>
    </source>
</evidence>
<evidence type="ECO:0000256" key="12">
    <source>
        <dbReference type="ARBA" id="ARBA00022889"/>
    </source>
</evidence>
<comment type="similarity">
    <text evidence="2">Belongs to the selectin/LECAM family.</text>
</comment>
<evidence type="ECO:0000256" key="7">
    <source>
        <dbReference type="ARBA" id="ARBA00022723"/>
    </source>
</evidence>
<dbReference type="Pfam" id="PF00059">
    <property type="entry name" value="Lectin_C"/>
    <property type="match status" value="1"/>
</dbReference>
<evidence type="ECO:0000256" key="3">
    <source>
        <dbReference type="ARBA" id="ARBA00022475"/>
    </source>
</evidence>
<dbReference type="PROSITE" id="PS50026">
    <property type="entry name" value="EGF_3"/>
    <property type="match status" value="1"/>
</dbReference>
<evidence type="ECO:0000256" key="13">
    <source>
        <dbReference type="ARBA" id="ARBA00022989"/>
    </source>
</evidence>
<feature type="domain" description="Sushi" evidence="27">
    <location>
        <begin position="195"/>
        <end position="258"/>
    </location>
</feature>
<name>A0A3Q1EC53_9TELE</name>
<dbReference type="PROSITE" id="PS50041">
    <property type="entry name" value="C_TYPE_LECTIN_2"/>
    <property type="match status" value="1"/>
</dbReference>
<evidence type="ECO:0000256" key="11">
    <source>
        <dbReference type="ARBA" id="ARBA00022837"/>
    </source>
</evidence>
<evidence type="ECO:0000259" key="25">
    <source>
        <dbReference type="PROSITE" id="PS50026"/>
    </source>
</evidence>
<evidence type="ECO:0000256" key="18">
    <source>
        <dbReference type="ARBA" id="ARBA00040812"/>
    </source>
</evidence>
<comment type="subunit">
    <text evidence="17">Interacts with SELPLG/PSGL1 and PODXL2 through the sialyl Lewis X epitope. SELPLG sulfation appears not to be required for this interaction.</text>
</comment>
<dbReference type="GO" id="GO:0046872">
    <property type="term" value="F:metal ion binding"/>
    <property type="evidence" value="ECO:0007669"/>
    <property type="project" value="UniProtKB-KW"/>
</dbReference>
<dbReference type="PROSITE" id="PS00022">
    <property type="entry name" value="EGF_1"/>
    <property type="match status" value="1"/>
</dbReference>
<dbReference type="PROSITE" id="PS00615">
    <property type="entry name" value="C_TYPE_LECTIN_1"/>
    <property type="match status" value="1"/>
</dbReference>
<evidence type="ECO:0000256" key="2">
    <source>
        <dbReference type="ARBA" id="ARBA00007360"/>
    </source>
</evidence>
<keyword evidence="12" id="KW-0130">Cell adhesion</keyword>
<dbReference type="InterPro" id="IPR001304">
    <property type="entry name" value="C-type_lectin-like"/>
</dbReference>
<evidence type="ECO:0000256" key="5">
    <source>
        <dbReference type="ARBA" id="ARBA00022659"/>
    </source>
</evidence>
<evidence type="ECO:0000256" key="4">
    <source>
        <dbReference type="ARBA" id="ARBA00022536"/>
    </source>
</evidence>
<evidence type="ECO:0000256" key="15">
    <source>
        <dbReference type="ARBA" id="ARBA00023157"/>
    </source>
</evidence>
<proteinExistence type="inferred from homology"/>
<dbReference type="Proteomes" id="UP000257200">
    <property type="component" value="Unplaced"/>
</dbReference>
<keyword evidence="9" id="KW-0430">Lectin</keyword>
<dbReference type="SMART" id="SM00032">
    <property type="entry name" value="CCP"/>
    <property type="match status" value="2"/>
</dbReference>
<feature type="domain" description="EGF-like" evidence="25">
    <location>
        <begin position="157"/>
        <end position="192"/>
    </location>
</feature>
<keyword evidence="8" id="KW-0732">Signal</keyword>
<dbReference type="InterPro" id="IPR016186">
    <property type="entry name" value="C-type_lectin-like/link_sf"/>
</dbReference>
<dbReference type="GO" id="GO:0007155">
    <property type="term" value="P:cell adhesion"/>
    <property type="evidence" value="ECO:0007669"/>
    <property type="project" value="UniProtKB-KW"/>
</dbReference>
<dbReference type="Ensembl" id="ENSAPOT00000016944.1">
    <property type="protein sequence ID" value="ENSAPOP00000000402.1"/>
    <property type="gene ID" value="ENSAPOG00000000023.1"/>
</dbReference>
<keyword evidence="15 23" id="KW-1015">Disulfide bond</keyword>
<feature type="domain" description="Sushi" evidence="27">
    <location>
        <begin position="259"/>
        <end position="318"/>
    </location>
</feature>
<evidence type="ECO:0000256" key="9">
    <source>
        <dbReference type="ARBA" id="ARBA00022734"/>
    </source>
</evidence>
<keyword evidence="7" id="KW-0479">Metal-binding</keyword>
<keyword evidence="6" id="KW-0812">Transmembrane</keyword>
<dbReference type="AlphaFoldDB" id="A0A3Q1EC53"/>
<comment type="subcellular location">
    <subcellularLocation>
        <location evidence="1">Cell membrane</location>
        <topology evidence="1">Single-pass type I membrane protein</topology>
    </subcellularLocation>
</comment>
<dbReference type="InterPro" id="IPR000742">
    <property type="entry name" value="EGF"/>
</dbReference>
<dbReference type="SMART" id="SM00034">
    <property type="entry name" value="CLECT"/>
    <property type="match status" value="1"/>
</dbReference>
<evidence type="ECO:0000256" key="22">
    <source>
        <dbReference type="ARBA" id="ARBA00045695"/>
    </source>
</evidence>
<dbReference type="InterPro" id="IPR000436">
    <property type="entry name" value="Sushi_SCR_CCP_dom"/>
</dbReference>
<dbReference type="GO" id="GO:0005886">
    <property type="term" value="C:plasma membrane"/>
    <property type="evidence" value="ECO:0007669"/>
    <property type="project" value="UniProtKB-SubCell"/>
</dbReference>
<keyword evidence="5 24" id="KW-0768">Sushi</keyword>
<keyword evidence="14" id="KW-0472">Membrane</keyword>
<evidence type="ECO:0000256" key="8">
    <source>
        <dbReference type="ARBA" id="ARBA00022729"/>
    </source>
</evidence>
<dbReference type="GeneTree" id="ENSGT00940000164633"/>
<sequence>MMSKCAGQISLTQQRLCNYPTVCFLLGISLAETTSGWTYGHSETTMNWTMARQWCQTSFTDMVVIQSQEENDYLVSQLPNRKKSPYYWIGITKTHKNETWTWIGNNSTWIGEHSWAPNEPNNNHSTEFCVEIYVNSYANRGKWNDEKCANSKYAVCYHAQCNSASCERGRCQETINSTTCLCEPGFKGDRCETAEQCPVLNQTDFRSGRMNCSHPTGLHSYNSTCEFRCDEGYKLIGEDQIRCNHSGQWTASIPVCTAVECPPLPQPENGYLSCSGGNQVFNTTCQFKCQLGHLMIGLSTVTCGVSGVWSGPRPIFLVIFYYFTKFFHFFPHFIPGTFAVRFSNLLFIRKLVSSLSINYEF</sequence>
<feature type="domain" description="C-type lectin" evidence="26">
    <location>
        <begin position="34"/>
        <end position="157"/>
    </location>
</feature>
<evidence type="ECO:0000256" key="24">
    <source>
        <dbReference type="PROSITE-ProRule" id="PRU00302"/>
    </source>
</evidence>
<dbReference type="PANTHER" id="PTHR19325:SF493">
    <property type="entry name" value="E-SELECTIN"/>
    <property type="match status" value="1"/>
</dbReference>
<evidence type="ECO:0000256" key="14">
    <source>
        <dbReference type="ARBA" id="ARBA00023136"/>
    </source>
</evidence>
<dbReference type="InterPro" id="IPR035976">
    <property type="entry name" value="Sushi/SCR/CCP_sf"/>
</dbReference>
<accession>A0A3Q1EC53</accession>
<evidence type="ECO:0000256" key="6">
    <source>
        <dbReference type="ARBA" id="ARBA00022692"/>
    </source>
</evidence>
<dbReference type="CDD" id="cd00033">
    <property type="entry name" value="CCP"/>
    <property type="match status" value="2"/>
</dbReference>
<organism evidence="28 29">
    <name type="scientific">Acanthochromis polyacanthus</name>
    <name type="common">spiny chromis</name>
    <dbReference type="NCBI Taxonomy" id="80966"/>
    <lineage>
        <taxon>Eukaryota</taxon>
        <taxon>Metazoa</taxon>
        <taxon>Chordata</taxon>
        <taxon>Craniata</taxon>
        <taxon>Vertebrata</taxon>
        <taxon>Euteleostomi</taxon>
        <taxon>Actinopterygii</taxon>
        <taxon>Neopterygii</taxon>
        <taxon>Teleostei</taxon>
        <taxon>Neoteleostei</taxon>
        <taxon>Acanthomorphata</taxon>
        <taxon>Ovalentaria</taxon>
        <taxon>Pomacentridae</taxon>
        <taxon>Acanthochromis</taxon>
    </lineage>
</organism>